<proteinExistence type="predicted"/>
<comment type="caution">
    <text evidence="2">The sequence shown here is derived from an EMBL/GenBank/DDBJ whole genome shotgun (WGS) entry which is preliminary data.</text>
</comment>
<sequence length="444" mass="49580">MQSHKLSRRRFLRNSALLTSGTLLAACAGVAAPAASEPAASGDDAMEEATEIEFTVWGSWDATYGLLMDEYTKTSNTTVTIISAPFGQYHDRLLTRFASGDLPDVGMIVDFDFARFQNRGFLTDLTHYVEAHPTWDINEPGYGHFYDVITDFFKSEGKPYAIPAEVNPMGIGYNIDMFEEFGVTTPYEHFQNDTWTWDTFVETAKEMMRGEGDEKIWGGTNGPVRIWNIVNRIWQNGGNIFNEDKTEVLVDQEAAVEAIQWKFDLYLVHELGPANLRSADAGAGGLFDQGRLALRDVGTWTRKGMEGSDINWGVVPQPKSVQYATWTGGFSYTIPVGAPNPDAAWDMIQYTASLEGAQFLLRNGHAGSSVKAAMESDSFLFEPPAHPESFLFMMDTVHPQPFIRRNQEFLEIWDREMDLVAIGEKSAEEAAIQIKTETEPLLEA</sequence>
<feature type="signal peptide" evidence="1">
    <location>
        <begin position="1"/>
        <end position="25"/>
    </location>
</feature>
<evidence type="ECO:0000313" key="2">
    <source>
        <dbReference type="EMBL" id="MXY96142.1"/>
    </source>
</evidence>
<protein>
    <submittedName>
        <fullName evidence="2">Sugar ABC transporter substrate-binding protein</fullName>
    </submittedName>
</protein>
<dbReference type="InterPro" id="IPR006059">
    <property type="entry name" value="SBP"/>
</dbReference>
<reference evidence="2" key="1">
    <citation type="submission" date="2019-09" db="EMBL/GenBank/DDBJ databases">
        <title>Characterisation of the sponge microbiome using genome-centric metagenomics.</title>
        <authorList>
            <person name="Engelberts J.P."/>
            <person name="Robbins S.J."/>
            <person name="De Goeij J.M."/>
            <person name="Aranda M."/>
            <person name="Bell S.C."/>
            <person name="Webster N.S."/>
        </authorList>
    </citation>
    <scope>NUCLEOTIDE SEQUENCE</scope>
    <source>
        <strain evidence="2">SB0664_bin_27</strain>
    </source>
</reference>
<dbReference type="PROSITE" id="PS51257">
    <property type="entry name" value="PROKAR_LIPOPROTEIN"/>
    <property type="match status" value="1"/>
</dbReference>
<dbReference type="PANTHER" id="PTHR43649:SF12">
    <property type="entry name" value="DIACETYLCHITOBIOSE BINDING PROTEIN DASA"/>
    <property type="match status" value="1"/>
</dbReference>
<organism evidence="2">
    <name type="scientific">Caldilineaceae bacterium SB0664_bin_27</name>
    <dbReference type="NCBI Taxonomy" id="2605260"/>
    <lineage>
        <taxon>Bacteria</taxon>
        <taxon>Bacillati</taxon>
        <taxon>Chloroflexota</taxon>
        <taxon>Caldilineae</taxon>
        <taxon>Caldilineales</taxon>
        <taxon>Caldilineaceae</taxon>
    </lineage>
</organism>
<dbReference type="AlphaFoldDB" id="A0A6B0Z2P1"/>
<dbReference type="CDD" id="cd13585">
    <property type="entry name" value="PBP2_TMBP_like"/>
    <property type="match status" value="1"/>
</dbReference>
<dbReference type="EMBL" id="VXRG01000188">
    <property type="protein sequence ID" value="MXY96142.1"/>
    <property type="molecule type" value="Genomic_DNA"/>
</dbReference>
<dbReference type="PROSITE" id="PS51318">
    <property type="entry name" value="TAT"/>
    <property type="match status" value="1"/>
</dbReference>
<gene>
    <name evidence="2" type="ORF">F4Y42_22090</name>
</gene>
<name>A0A6B0Z2P1_9CHLR</name>
<keyword evidence="1" id="KW-0732">Signal</keyword>
<dbReference type="SUPFAM" id="SSF53850">
    <property type="entry name" value="Periplasmic binding protein-like II"/>
    <property type="match status" value="1"/>
</dbReference>
<dbReference type="InterPro" id="IPR006311">
    <property type="entry name" value="TAT_signal"/>
</dbReference>
<dbReference type="PANTHER" id="PTHR43649">
    <property type="entry name" value="ARABINOSE-BINDING PROTEIN-RELATED"/>
    <property type="match status" value="1"/>
</dbReference>
<feature type="chain" id="PRO_5025445338" evidence="1">
    <location>
        <begin position="26"/>
        <end position="444"/>
    </location>
</feature>
<dbReference type="Gene3D" id="3.40.190.10">
    <property type="entry name" value="Periplasmic binding protein-like II"/>
    <property type="match status" value="1"/>
</dbReference>
<dbReference type="Pfam" id="PF01547">
    <property type="entry name" value="SBP_bac_1"/>
    <property type="match status" value="1"/>
</dbReference>
<dbReference type="InterPro" id="IPR050490">
    <property type="entry name" value="Bact_solute-bd_prot1"/>
</dbReference>
<evidence type="ECO:0000256" key="1">
    <source>
        <dbReference type="SAM" id="SignalP"/>
    </source>
</evidence>
<accession>A0A6B0Z2P1</accession>